<reference evidence="1 2" key="1">
    <citation type="submission" date="2019-06" db="EMBL/GenBank/DDBJ databases">
        <title>Sorghum-associated microbial communities from plants grown in Nebraska, USA.</title>
        <authorList>
            <person name="Schachtman D."/>
        </authorList>
    </citation>
    <scope>NUCLEOTIDE SEQUENCE [LARGE SCALE GENOMIC DNA]</scope>
    <source>
        <strain evidence="1 2">2482</strain>
    </source>
</reference>
<comment type="caution">
    <text evidence="1">The sequence shown here is derived from an EMBL/GenBank/DDBJ whole genome shotgun (WGS) entry which is preliminary data.</text>
</comment>
<evidence type="ECO:0000313" key="1">
    <source>
        <dbReference type="EMBL" id="TWE04924.1"/>
    </source>
</evidence>
<keyword evidence="2" id="KW-1185">Reference proteome</keyword>
<protein>
    <submittedName>
        <fullName evidence="1">Uncharacterized protein</fullName>
    </submittedName>
</protein>
<evidence type="ECO:0000313" key="2">
    <source>
        <dbReference type="Proteomes" id="UP000319671"/>
    </source>
</evidence>
<proteinExistence type="predicted"/>
<accession>A0A561DNJ1</accession>
<name>A0A561DNJ1_9BACI</name>
<organism evidence="1 2">
    <name type="scientific">Neobacillus bataviensis</name>
    <dbReference type="NCBI Taxonomy" id="220685"/>
    <lineage>
        <taxon>Bacteria</taxon>
        <taxon>Bacillati</taxon>
        <taxon>Bacillota</taxon>
        <taxon>Bacilli</taxon>
        <taxon>Bacillales</taxon>
        <taxon>Bacillaceae</taxon>
        <taxon>Neobacillus</taxon>
    </lineage>
</organism>
<dbReference type="AlphaFoldDB" id="A0A561DNJ1"/>
<gene>
    <name evidence="1" type="ORF">FB550_10398</name>
</gene>
<dbReference type="EMBL" id="VIVN01000003">
    <property type="protein sequence ID" value="TWE04924.1"/>
    <property type="molecule type" value="Genomic_DNA"/>
</dbReference>
<dbReference type="Proteomes" id="UP000319671">
    <property type="component" value="Unassembled WGS sequence"/>
</dbReference>
<dbReference type="RefSeq" id="WP_144563346.1">
    <property type="nucleotide sequence ID" value="NZ_VIVN01000003.1"/>
</dbReference>
<sequence>MKKIFSIAAVSILTAKHGHLYDKTVSEKGVLTIATVRQQKTSPLTGLVDITWHDWESMYLGDQNSSCYIFSE</sequence>